<sequence length="442" mass="47675">MVVLHGQRCRCVRMGQGFGGFLDLCEKPWGDLTPQRCHPRVSLARRMSATMCRPPGVLASLPPPSRRSSEPAVADVCSLTGSSAVQQAGYLSKGTWHTGADDARLWEIGYEPVTTTSEMALARSSASCSSLGEHGRWWRRRENAPRRGGTGISGLQVVGGRMWFPPHADKYCETIRCQDMPLPFFLDRGVVSTEHAPPSLAHKLLDRPSAGVQLRYTAARITAAVPRARRGVSSHRRGVAWSPHRCPPVRFRSTRGGSVRAGPAELQARRFERWPASGGHRGLVDSRAPPSQKIGPVMDLGPPILSPAEASLTAAPLLPPASMPLLPPSSSMANHRLEIGGYPVKGVSIGGKETCPSISAQRAVSQEFLVNSGADTTRTWEGPHVVEVAARSPSSFHCPACLRDLVVQLFECSSPRKFSKGRSCVFASGSADPDDFREALDS</sequence>
<dbReference type="EMBL" id="JACEFO010002165">
    <property type="protein sequence ID" value="KAF8676409.1"/>
    <property type="molecule type" value="Genomic_DNA"/>
</dbReference>
<comment type="caution">
    <text evidence="1">The sequence shown here is derived from an EMBL/GenBank/DDBJ whole genome shotgun (WGS) entry which is preliminary data.</text>
</comment>
<protein>
    <submittedName>
        <fullName evidence="1">Uncharacterized protein</fullName>
    </submittedName>
</protein>
<evidence type="ECO:0000313" key="2">
    <source>
        <dbReference type="Proteomes" id="UP000636709"/>
    </source>
</evidence>
<name>A0A835AXD1_9POAL</name>
<proteinExistence type="predicted"/>
<reference evidence="1" key="1">
    <citation type="submission" date="2020-07" db="EMBL/GenBank/DDBJ databases">
        <title>Genome sequence and genetic diversity analysis of an under-domesticated orphan crop, white fonio (Digitaria exilis).</title>
        <authorList>
            <person name="Bennetzen J.L."/>
            <person name="Chen S."/>
            <person name="Ma X."/>
            <person name="Wang X."/>
            <person name="Yssel A.E.J."/>
            <person name="Chaluvadi S.R."/>
            <person name="Johnson M."/>
            <person name="Gangashetty P."/>
            <person name="Hamidou F."/>
            <person name="Sanogo M.D."/>
            <person name="Zwaenepoel A."/>
            <person name="Wallace J."/>
            <person name="Van De Peer Y."/>
            <person name="Van Deynze A."/>
        </authorList>
    </citation>
    <scope>NUCLEOTIDE SEQUENCE</scope>
    <source>
        <tissue evidence="1">Leaves</tissue>
    </source>
</reference>
<accession>A0A835AXD1</accession>
<keyword evidence="2" id="KW-1185">Reference proteome</keyword>
<dbReference type="Proteomes" id="UP000636709">
    <property type="component" value="Unassembled WGS sequence"/>
</dbReference>
<evidence type="ECO:0000313" key="1">
    <source>
        <dbReference type="EMBL" id="KAF8676409.1"/>
    </source>
</evidence>
<organism evidence="1 2">
    <name type="scientific">Digitaria exilis</name>
    <dbReference type="NCBI Taxonomy" id="1010633"/>
    <lineage>
        <taxon>Eukaryota</taxon>
        <taxon>Viridiplantae</taxon>
        <taxon>Streptophyta</taxon>
        <taxon>Embryophyta</taxon>
        <taxon>Tracheophyta</taxon>
        <taxon>Spermatophyta</taxon>
        <taxon>Magnoliopsida</taxon>
        <taxon>Liliopsida</taxon>
        <taxon>Poales</taxon>
        <taxon>Poaceae</taxon>
        <taxon>PACMAD clade</taxon>
        <taxon>Panicoideae</taxon>
        <taxon>Panicodae</taxon>
        <taxon>Paniceae</taxon>
        <taxon>Anthephorinae</taxon>
        <taxon>Digitaria</taxon>
    </lineage>
</organism>
<dbReference type="AlphaFoldDB" id="A0A835AXD1"/>
<gene>
    <name evidence="1" type="ORF">HU200_046953</name>
</gene>